<keyword evidence="3" id="KW-1185">Reference proteome</keyword>
<proteinExistence type="predicted"/>
<gene>
    <name evidence="2" type="ORF">FAM09_30580</name>
</gene>
<dbReference type="RefSeq" id="WP_136580980.1">
    <property type="nucleotide sequence ID" value="NZ_STFF01000017.1"/>
</dbReference>
<dbReference type="Pfam" id="PF08379">
    <property type="entry name" value="Bact_transglu_N"/>
    <property type="match status" value="1"/>
</dbReference>
<dbReference type="Pfam" id="PF09899">
    <property type="entry name" value="DUF2126"/>
    <property type="match status" value="1"/>
</dbReference>
<name>A0A4S8H634_9BACT</name>
<sequence>MAIRVAIQHKTVYTYDRLVALSPHIFRLRPATHSRTAIEAYSFKLKPRDHFINWQQDPFGNYQARVVFPEKTDVMEIDVEVIANLQVINPFDFFVEDYAELFPFVYAPVLAKELAPYLEHKAEGPLLQKWVKKHIDTNTPTPIVDFLVNINRQLNNEIVYTTRMEPGVQTPDETLTKALGSCRDSAWLLVNILRHAGLAARFVSGYLVQLKADEQSLDGPSGAASDFTDLHAWAEVYVPGAGWIGLDPTSGLFAGEGHIPLACTADYASAAPVVGAADKSEVTFTFENKVSRIHEDPRVTKPFSEAQWQQINAIGYQVDEDLVAGDVRLTMGGEPTFVSIDDMESAQWNTAADGYEKRILSHDLIYRLREQFGPGGFIHYGQGKWYPGEPLPRWQYGLYWRKDGYPIWRNINLIAHEKNGRDLTYKDAERFLNELARHLAVSTDNISPAYEDVFYFLWSEGKLPVNVDPLKSNLKDPLERKTLAQLLNQGLGEPVGYVLPLEWNYWNNKWLSCKWVFNREHLYLMPGNSPVGLRLPLDSLPVVTRAKMSQAVERSMFEELPALDFFHDTITERYGTITAHSVPEQRIVHQTVVAAGEGSGKKKKAPVAKETLPEPETEITFNVATIRTALSVEIRNGFLYVFMPPMHYLEHYLDAMASIEATASKLNIPVRIEGYEPPRDNRLEKLVVSPDPGVIEVNIHPAKSWEALCNNTSLLYEQARLCRLGTEKFMLDGRHTGTGGGNHITIGGATPADSPLLRRPDLLRSLITFWQHHPALSYLFSGAFVGPTSQAPRIDEGLEDNLYEMEIAFGQVPEKGFIPFWITDRLFRHLLTDLTGNTHRSEFCIDKMYSPDSSSGRLGILEFRGFDMPPHKHMSLLQSLLIRALVAAFWKKPYKHKLVRRGTALYDKYLLPHFVKQDMEDVVAYLNNAGYAFDVNWFNAFFEFRFPQYGSLNIRDIELELRMGIEPWHVLGEEMSNTGTSRFVDSSLEKVQVKLKGLVDKRYILLCNGSIVPLTATGVKGEYVCGVRYRAWQPPSALHPTIGIDSPLTFDIVDTWNGRSIGGCTYYVSHPGGRSYDTFPVNSFEAESRRHNRFGVTSHTQGQAQQPFQSFTSGVQRYVLNNRLPFVYDSPIPDIDSEFPTTLDLRKKKSFSL</sequence>
<dbReference type="InterPro" id="IPR002931">
    <property type="entry name" value="Transglutaminase-like"/>
</dbReference>
<dbReference type="Proteomes" id="UP000306918">
    <property type="component" value="Unassembled WGS sequence"/>
</dbReference>
<reference evidence="2 3" key="1">
    <citation type="submission" date="2019-04" db="EMBL/GenBank/DDBJ databases">
        <title>Niastella caeni sp. nov., isolated from activated sludge.</title>
        <authorList>
            <person name="Sheng M."/>
        </authorList>
    </citation>
    <scope>NUCLEOTIDE SEQUENCE [LARGE SCALE GENOMIC DNA]</scope>
    <source>
        <strain evidence="2 3">HX-2-15</strain>
    </source>
</reference>
<evidence type="ECO:0000313" key="3">
    <source>
        <dbReference type="Proteomes" id="UP000306918"/>
    </source>
</evidence>
<feature type="domain" description="Transglutaminase-like" evidence="1">
    <location>
        <begin position="174"/>
        <end position="250"/>
    </location>
</feature>
<dbReference type="InterPro" id="IPR013589">
    <property type="entry name" value="Bac_transglu_N"/>
</dbReference>
<dbReference type="Pfam" id="PF01841">
    <property type="entry name" value="Transglut_core"/>
    <property type="match status" value="1"/>
</dbReference>
<evidence type="ECO:0000259" key="1">
    <source>
        <dbReference type="SMART" id="SM00460"/>
    </source>
</evidence>
<evidence type="ECO:0000313" key="2">
    <source>
        <dbReference type="EMBL" id="THU30248.1"/>
    </source>
</evidence>
<accession>A0A4S8H634</accession>
<dbReference type="PANTHER" id="PTHR33490">
    <property type="entry name" value="BLR5614 PROTEIN-RELATED"/>
    <property type="match status" value="1"/>
</dbReference>
<dbReference type="PANTHER" id="PTHR33490:SF1">
    <property type="entry name" value="SLL1233 PROTEIN"/>
    <property type="match status" value="1"/>
</dbReference>
<dbReference type="Gene3D" id="3.10.620.30">
    <property type="match status" value="1"/>
</dbReference>
<comment type="caution">
    <text evidence="2">The sequence shown here is derived from an EMBL/GenBank/DDBJ whole genome shotgun (WGS) entry which is preliminary data.</text>
</comment>
<protein>
    <submittedName>
        <fullName evidence="2">Transglutaminase family protein</fullName>
    </submittedName>
</protein>
<dbReference type="AlphaFoldDB" id="A0A4S8H634"/>
<dbReference type="InterPro" id="IPR018667">
    <property type="entry name" value="DUF2126"/>
</dbReference>
<dbReference type="EMBL" id="STFF01000017">
    <property type="protein sequence ID" value="THU30248.1"/>
    <property type="molecule type" value="Genomic_DNA"/>
</dbReference>
<organism evidence="2 3">
    <name type="scientific">Niastella caeni</name>
    <dbReference type="NCBI Taxonomy" id="2569763"/>
    <lineage>
        <taxon>Bacteria</taxon>
        <taxon>Pseudomonadati</taxon>
        <taxon>Bacteroidota</taxon>
        <taxon>Chitinophagia</taxon>
        <taxon>Chitinophagales</taxon>
        <taxon>Chitinophagaceae</taxon>
        <taxon>Niastella</taxon>
    </lineage>
</organism>
<dbReference type="SUPFAM" id="SSF54001">
    <property type="entry name" value="Cysteine proteinases"/>
    <property type="match status" value="1"/>
</dbReference>
<dbReference type="InterPro" id="IPR038765">
    <property type="entry name" value="Papain-like_cys_pep_sf"/>
</dbReference>
<dbReference type="OrthoDB" id="9804872at2"/>
<dbReference type="SMART" id="SM00460">
    <property type="entry name" value="TGc"/>
    <property type="match status" value="1"/>
</dbReference>